<evidence type="ECO:0000256" key="3">
    <source>
        <dbReference type="ARBA" id="ARBA00023163"/>
    </source>
</evidence>
<reference evidence="5 6" key="2">
    <citation type="submission" date="2007-09" db="EMBL/GenBank/DDBJ databases">
        <title>Draft genome sequence of Clostridium bolteae (ATCC BAA-613).</title>
        <authorList>
            <person name="Sudarsanam P."/>
            <person name="Ley R."/>
            <person name="Guruge J."/>
            <person name="Turnbaugh P.J."/>
            <person name="Mahowald M."/>
            <person name="Liep D."/>
            <person name="Gordon J."/>
        </authorList>
    </citation>
    <scope>NUCLEOTIDE SEQUENCE [LARGE SCALE GENOMIC DNA]</scope>
    <source>
        <strain evidence="6">ATCC BAA-613 / DSM 15670 / CCUG 46953 / JCM 12243 / WAL 16351</strain>
    </source>
</reference>
<dbReference type="PANTHER" id="PTHR30514">
    <property type="entry name" value="GLUCOKINASE"/>
    <property type="match status" value="1"/>
</dbReference>
<dbReference type="InterPro" id="IPR009057">
    <property type="entry name" value="Homeodomain-like_sf"/>
</dbReference>
<name>A8S127_ENTBW</name>
<keyword evidence="2" id="KW-0238">DNA-binding</keyword>
<organism evidence="5 6">
    <name type="scientific">Enterocloster bolteae (strain ATCC BAA-613 / DSM 15670 / CCUG 46953 / JCM 12243 / WAL 16351)</name>
    <name type="common">Clostridium bolteae</name>
    <dbReference type="NCBI Taxonomy" id="411902"/>
    <lineage>
        <taxon>Bacteria</taxon>
        <taxon>Bacillati</taxon>
        <taxon>Bacillota</taxon>
        <taxon>Clostridia</taxon>
        <taxon>Lachnospirales</taxon>
        <taxon>Lachnospiraceae</taxon>
        <taxon>Enterocloster</taxon>
    </lineage>
</organism>
<reference evidence="5 6" key="1">
    <citation type="submission" date="2007-08" db="EMBL/GenBank/DDBJ databases">
        <authorList>
            <person name="Fulton L."/>
            <person name="Clifton S."/>
            <person name="Fulton B."/>
            <person name="Xu J."/>
            <person name="Minx P."/>
            <person name="Pepin K.H."/>
            <person name="Johnson M."/>
            <person name="Thiruvilangam P."/>
            <person name="Bhonagiri V."/>
            <person name="Nash W.E."/>
            <person name="Mardis E.R."/>
            <person name="Wilson R.K."/>
        </authorList>
    </citation>
    <scope>NUCLEOTIDE SEQUENCE [LARGE SCALE GENOMIC DNA]</scope>
    <source>
        <strain evidence="6">ATCC BAA-613 / DSM 15670 / CCUG 46953 / JCM 12243 / WAL 16351</strain>
    </source>
</reference>
<feature type="domain" description="HTH rpiR-type" evidence="4">
    <location>
        <begin position="1"/>
        <end position="76"/>
    </location>
</feature>
<dbReference type="InterPro" id="IPR035472">
    <property type="entry name" value="RpiR-like_SIS"/>
</dbReference>
<evidence type="ECO:0000313" key="6">
    <source>
        <dbReference type="Proteomes" id="UP000005396"/>
    </source>
</evidence>
<dbReference type="HOGENOM" id="CLU_055769_1_1_9"/>
<dbReference type="SUPFAM" id="SSF46689">
    <property type="entry name" value="Homeodomain-like"/>
    <property type="match status" value="1"/>
</dbReference>
<dbReference type="InterPro" id="IPR036388">
    <property type="entry name" value="WH-like_DNA-bd_sf"/>
</dbReference>
<proteinExistence type="predicted"/>
<accession>A8S127</accession>
<evidence type="ECO:0000256" key="2">
    <source>
        <dbReference type="ARBA" id="ARBA00023125"/>
    </source>
</evidence>
<dbReference type="Gene3D" id="1.10.10.10">
    <property type="entry name" value="Winged helix-like DNA-binding domain superfamily/Winged helix DNA-binding domain"/>
    <property type="match status" value="1"/>
</dbReference>
<dbReference type="SUPFAM" id="SSF53697">
    <property type="entry name" value="SIS domain"/>
    <property type="match status" value="1"/>
</dbReference>
<protein>
    <recommendedName>
        <fullName evidence="4">HTH rpiR-type domain-containing protein</fullName>
    </recommendedName>
</protein>
<dbReference type="eggNOG" id="COG1737">
    <property type="taxonomic scope" value="Bacteria"/>
</dbReference>
<comment type="caution">
    <text evidence="5">The sequence shown here is derived from an EMBL/GenBank/DDBJ whole genome shotgun (WGS) entry which is preliminary data.</text>
</comment>
<dbReference type="RefSeq" id="WP_002567843.1">
    <property type="nucleotide sequence ID" value="NZ_DS480699.1"/>
</dbReference>
<dbReference type="Proteomes" id="UP000005396">
    <property type="component" value="Unassembled WGS sequence"/>
</dbReference>
<dbReference type="Pfam" id="PF01418">
    <property type="entry name" value="HTH_6"/>
    <property type="match status" value="1"/>
</dbReference>
<dbReference type="GO" id="GO:0003700">
    <property type="term" value="F:DNA-binding transcription factor activity"/>
    <property type="evidence" value="ECO:0007669"/>
    <property type="project" value="InterPro"/>
</dbReference>
<dbReference type="InterPro" id="IPR000281">
    <property type="entry name" value="HTH_RpiR"/>
</dbReference>
<dbReference type="InterPro" id="IPR001347">
    <property type="entry name" value="SIS_dom"/>
</dbReference>
<dbReference type="InterPro" id="IPR047640">
    <property type="entry name" value="RpiR-like"/>
</dbReference>
<dbReference type="CDD" id="cd05013">
    <property type="entry name" value="SIS_RpiR"/>
    <property type="match status" value="1"/>
</dbReference>
<dbReference type="AlphaFoldDB" id="A8S127"/>
<sequence length="285" mass="32306">MTILAERLKESKLTNQQHRIADYFLKNEERIGNMSSMDVAREIGVSDASIIRFSRAIGYKGFTDLKNDIYNSLAGEASAAVRNMQLSDRFDVLSGKFNDQNIPDTFVELMNYNITKTFHQNPVESYDALTDMILMSKRKYIIGLRGCMGVAGHFARLLGFAVNQVVTLPHNETEAMGILQDIGPEDIFILFSFARYYKIDMFLINVAKSHKARICVVTDSPLAPMIPCSDISFIAETSHMSFFNSAIGVEMIGEYIVTLVCRKNSEEYRKRAKERDALTTEFRMP</sequence>
<dbReference type="Gene3D" id="3.40.50.10490">
    <property type="entry name" value="Glucose-6-phosphate isomerase like protein, domain 1"/>
    <property type="match status" value="1"/>
</dbReference>
<dbReference type="InterPro" id="IPR046348">
    <property type="entry name" value="SIS_dom_sf"/>
</dbReference>
<evidence type="ECO:0000259" key="4">
    <source>
        <dbReference type="PROSITE" id="PS51071"/>
    </source>
</evidence>
<keyword evidence="3" id="KW-0804">Transcription</keyword>
<dbReference type="EMBL" id="ABCC02000044">
    <property type="protein sequence ID" value="EDP13955.1"/>
    <property type="molecule type" value="Genomic_DNA"/>
</dbReference>
<evidence type="ECO:0000313" key="5">
    <source>
        <dbReference type="EMBL" id="EDP13955.1"/>
    </source>
</evidence>
<dbReference type="GO" id="GO:0097367">
    <property type="term" value="F:carbohydrate derivative binding"/>
    <property type="evidence" value="ECO:0007669"/>
    <property type="project" value="InterPro"/>
</dbReference>
<keyword evidence="1" id="KW-0805">Transcription regulation</keyword>
<dbReference type="PaxDb" id="411902-CLOBOL_05836"/>
<evidence type="ECO:0000256" key="1">
    <source>
        <dbReference type="ARBA" id="ARBA00023015"/>
    </source>
</evidence>
<dbReference type="GO" id="GO:0003677">
    <property type="term" value="F:DNA binding"/>
    <property type="evidence" value="ECO:0007669"/>
    <property type="project" value="UniProtKB-KW"/>
</dbReference>
<dbReference type="Pfam" id="PF01380">
    <property type="entry name" value="SIS"/>
    <property type="match status" value="1"/>
</dbReference>
<dbReference type="GO" id="GO:1901135">
    <property type="term" value="P:carbohydrate derivative metabolic process"/>
    <property type="evidence" value="ECO:0007669"/>
    <property type="project" value="InterPro"/>
</dbReference>
<dbReference type="PROSITE" id="PS51071">
    <property type="entry name" value="HTH_RPIR"/>
    <property type="match status" value="1"/>
</dbReference>
<gene>
    <name evidence="5" type="ORF">CLOBOL_05836</name>
</gene>
<dbReference type="PANTHER" id="PTHR30514:SF18">
    <property type="entry name" value="RPIR-FAMILY TRANSCRIPTIONAL REGULATOR"/>
    <property type="match status" value="1"/>
</dbReference>